<reference evidence="4 5" key="1">
    <citation type="submission" date="2020-02" db="EMBL/GenBank/DDBJ databases">
        <title>Comparative genomics of sulfur disproportionating microorganisms.</title>
        <authorList>
            <person name="Ward L.M."/>
            <person name="Bertran E."/>
            <person name="Johnston D.T."/>
        </authorList>
    </citation>
    <scope>NUCLEOTIDE SEQUENCE [LARGE SCALE GENOMIC DNA]</scope>
    <source>
        <strain evidence="4 5">DSM 3696</strain>
    </source>
</reference>
<dbReference type="InterPro" id="IPR016047">
    <property type="entry name" value="M23ase_b-sheet_dom"/>
</dbReference>
<proteinExistence type="predicted"/>
<evidence type="ECO:0000256" key="2">
    <source>
        <dbReference type="SAM" id="Phobius"/>
    </source>
</evidence>
<dbReference type="GO" id="GO:0004222">
    <property type="term" value="F:metalloendopeptidase activity"/>
    <property type="evidence" value="ECO:0007669"/>
    <property type="project" value="TreeGrafter"/>
</dbReference>
<dbReference type="InterPro" id="IPR050570">
    <property type="entry name" value="Cell_wall_metabolism_enzyme"/>
</dbReference>
<dbReference type="CDD" id="cd12797">
    <property type="entry name" value="M23_peptidase"/>
    <property type="match status" value="1"/>
</dbReference>
<organism evidence="4 5">
    <name type="scientific">Desulfolutivibrio sulfodismutans</name>
    <dbReference type="NCBI Taxonomy" id="63561"/>
    <lineage>
        <taxon>Bacteria</taxon>
        <taxon>Pseudomonadati</taxon>
        <taxon>Thermodesulfobacteriota</taxon>
        <taxon>Desulfovibrionia</taxon>
        <taxon>Desulfovibrionales</taxon>
        <taxon>Desulfovibrionaceae</taxon>
        <taxon>Desulfolutivibrio</taxon>
    </lineage>
</organism>
<dbReference type="Proteomes" id="UP000469724">
    <property type="component" value="Unassembled WGS sequence"/>
</dbReference>
<dbReference type="AlphaFoldDB" id="A0A7K3NJP8"/>
<sequence length="301" mass="33406">MPISGYQVCLFRRGKGVKSLFTVRGWMIALPVAALVALVVVNAFLWRYYAGYDRVSRLAEDGRAALAEQKSTSLRLKERMERVEAEVTRIAAFNEKLGVMVDFDPAREASPLGMGAPGPDLAASSGLYFLRQGVLTRKMNEFLEYLGQEIALQEVLQQQLRHSLREKKLEFDARPSLWPMAGYITSTFGPRRSPFGRRADFHNGVDIKAPYGTPIYAPGAGRVTDVDYQSGYGLRVVIVHDYGISTLYGHLKSAAVTPGQEVKRGQLIAYSGNSGRTTGTHLHYEVQVNGTPVNPMRFMLD</sequence>
<evidence type="ECO:0000313" key="4">
    <source>
        <dbReference type="EMBL" id="NDY56424.1"/>
    </source>
</evidence>
<dbReference type="Gene3D" id="2.70.70.10">
    <property type="entry name" value="Glucose Permease (Domain IIA)"/>
    <property type="match status" value="1"/>
</dbReference>
<dbReference type="PANTHER" id="PTHR21666:SF289">
    <property type="entry name" value="L-ALA--D-GLU ENDOPEPTIDASE"/>
    <property type="match status" value="1"/>
</dbReference>
<keyword evidence="1" id="KW-0732">Signal</keyword>
<dbReference type="PANTHER" id="PTHR21666">
    <property type="entry name" value="PEPTIDASE-RELATED"/>
    <property type="match status" value="1"/>
</dbReference>
<dbReference type="EMBL" id="JAAGRQ010000019">
    <property type="protein sequence ID" value="NDY56424.1"/>
    <property type="molecule type" value="Genomic_DNA"/>
</dbReference>
<name>A0A7K3NJP8_9BACT</name>
<keyword evidence="2" id="KW-0472">Membrane</keyword>
<dbReference type="RefSeq" id="WP_163301476.1">
    <property type="nucleotide sequence ID" value="NZ_JAAGRQ010000019.1"/>
</dbReference>
<protein>
    <submittedName>
        <fullName evidence="4">M23 family metallopeptidase</fullName>
    </submittedName>
</protein>
<dbReference type="SUPFAM" id="SSF51261">
    <property type="entry name" value="Duplicated hybrid motif"/>
    <property type="match status" value="1"/>
</dbReference>
<evidence type="ECO:0000256" key="1">
    <source>
        <dbReference type="ARBA" id="ARBA00022729"/>
    </source>
</evidence>
<keyword evidence="2" id="KW-1133">Transmembrane helix</keyword>
<dbReference type="FunFam" id="2.70.70.10:FF:000006">
    <property type="entry name" value="M23 family peptidase"/>
    <property type="match status" value="1"/>
</dbReference>
<gene>
    <name evidence="4" type="ORF">G3N56_06665</name>
</gene>
<dbReference type="InterPro" id="IPR011055">
    <property type="entry name" value="Dup_hybrid_motif"/>
</dbReference>
<comment type="caution">
    <text evidence="4">The sequence shown here is derived from an EMBL/GenBank/DDBJ whole genome shotgun (WGS) entry which is preliminary data.</text>
</comment>
<keyword evidence="2" id="KW-0812">Transmembrane</keyword>
<evidence type="ECO:0000313" key="5">
    <source>
        <dbReference type="Proteomes" id="UP000469724"/>
    </source>
</evidence>
<evidence type="ECO:0000259" key="3">
    <source>
        <dbReference type="Pfam" id="PF01551"/>
    </source>
</evidence>
<feature type="domain" description="M23ase beta-sheet core" evidence="3">
    <location>
        <begin position="201"/>
        <end position="295"/>
    </location>
</feature>
<accession>A0A7K3NJP8</accession>
<feature type="transmembrane region" description="Helical" evidence="2">
    <location>
        <begin position="26"/>
        <end position="49"/>
    </location>
</feature>
<keyword evidence="5" id="KW-1185">Reference proteome</keyword>
<dbReference type="Pfam" id="PF01551">
    <property type="entry name" value="Peptidase_M23"/>
    <property type="match status" value="1"/>
</dbReference>